<feature type="domain" description="HTH tetR-type" evidence="5">
    <location>
        <begin position="7"/>
        <end position="67"/>
    </location>
</feature>
<dbReference type="PROSITE" id="PS50977">
    <property type="entry name" value="HTH_TETR_2"/>
    <property type="match status" value="1"/>
</dbReference>
<comment type="caution">
    <text evidence="6">The sequence shown here is derived from an EMBL/GenBank/DDBJ whole genome shotgun (WGS) entry which is preliminary data.</text>
</comment>
<evidence type="ECO:0000256" key="3">
    <source>
        <dbReference type="ARBA" id="ARBA00023163"/>
    </source>
</evidence>
<dbReference type="PANTHER" id="PTHR30055">
    <property type="entry name" value="HTH-TYPE TRANSCRIPTIONAL REGULATOR RUTR"/>
    <property type="match status" value="1"/>
</dbReference>
<feature type="DNA-binding region" description="H-T-H motif" evidence="4">
    <location>
        <begin position="30"/>
        <end position="49"/>
    </location>
</feature>
<dbReference type="OrthoDB" id="5242433at2"/>
<dbReference type="InterPro" id="IPR036271">
    <property type="entry name" value="Tet_transcr_reg_TetR-rel_C_sf"/>
</dbReference>
<name>G7H2G7_9ACTN</name>
<evidence type="ECO:0000256" key="2">
    <source>
        <dbReference type="ARBA" id="ARBA00023125"/>
    </source>
</evidence>
<dbReference type="Pfam" id="PF00440">
    <property type="entry name" value="TetR_N"/>
    <property type="match status" value="1"/>
</dbReference>
<sequence length="210" mass="22986">MAYVRAQDREAQVVAAAIRVLSRVGVPAATVRAVAAEADMPLGTLHYVFPSKDQLMRAVLAAVIDDISDALRSDLELDKGVAHALRHGIGAFWEKLVAHDIGLQVMQYELTMYSLRGEVDGGLARFQYERYNSLVTQFCEQAAQASGERCAVGFDSLGRLALSVVDGLILQYIAKPDPERARRDLDNALDMLVVYADPQPVTRGGKRRTA</sequence>
<dbReference type="InterPro" id="IPR009057">
    <property type="entry name" value="Homeodomain-like_sf"/>
</dbReference>
<dbReference type="GO" id="GO:0003700">
    <property type="term" value="F:DNA-binding transcription factor activity"/>
    <property type="evidence" value="ECO:0007669"/>
    <property type="project" value="TreeGrafter"/>
</dbReference>
<protein>
    <submittedName>
        <fullName evidence="6">Putative TetR family transcriptional regulator</fullName>
    </submittedName>
</protein>
<dbReference type="InterPro" id="IPR050109">
    <property type="entry name" value="HTH-type_TetR-like_transc_reg"/>
</dbReference>
<dbReference type="RefSeq" id="WP_007322117.1">
    <property type="nucleotide sequence ID" value="NZ_BAEE01000050.1"/>
</dbReference>
<keyword evidence="3" id="KW-0804">Transcription</keyword>
<keyword evidence="2 4" id="KW-0238">DNA-binding</keyword>
<accession>G7H2G7</accession>
<dbReference type="STRING" id="1073574.GOARA_050_01050"/>
<dbReference type="SUPFAM" id="SSF46689">
    <property type="entry name" value="Homeodomain-like"/>
    <property type="match status" value="1"/>
</dbReference>
<gene>
    <name evidence="6" type="ORF">GOARA_050_01050</name>
</gene>
<organism evidence="6 7">
    <name type="scientific">Gordonia araii NBRC 100433</name>
    <dbReference type="NCBI Taxonomy" id="1073574"/>
    <lineage>
        <taxon>Bacteria</taxon>
        <taxon>Bacillati</taxon>
        <taxon>Actinomycetota</taxon>
        <taxon>Actinomycetes</taxon>
        <taxon>Mycobacteriales</taxon>
        <taxon>Gordoniaceae</taxon>
        <taxon>Gordonia</taxon>
    </lineage>
</organism>
<dbReference type="Gene3D" id="1.10.357.10">
    <property type="entry name" value="Tetracycline Repressor, domain 2"/>
    <property type="match status" value="1"/>
</dbReference>
<evidence type="ECO:0000259" key="5">
    <source>
        <dbReference type="PROSITE" id="PS50977"/>
    </source>
</evidence>
<dbReference type="Proteomes" id="UP000035088">
    <property type="component" value="Unassembled WGS sequence"/>
</dbReference>
<dbReference type="InterPro" id="IPR001647">
    <property type="entry name" value="HTH_TetR"/>
</dbReference>
<evidence type="ECO:0000313" key="6">
    <source>
        <dbReference type="EMBL" id="GAB10042.1"/>
    </source>
</evidence>
<evidence type="ECO:0000313" key="7">
    <source>
        <dbReference type="Proteomes" id="UP000035088"/>
    </source>
</evidence>
<proteinExistence type="predicted"/>
<evidence type="ECO:0000256" key="4">
    <source>
        <dbReference type="PROSITE-ProRule" id="PRU00335"/>
    </source>
</evidence>
<evidence type="ECO:0000256" key="1">
    <source>
        <dbReference type="ARBA" id="ARBA00023015"/>
    </source>
</evidence>
<dbReference type="AlphaFoldDB" id="G7H2G7"/>
<dbReference type="PANTHER" id="PTHR30055:SF234">
    <property type="entry name" value="HTH-TYPE TRANSCRIPTIONAL REGULATOR BETI"/>
    <property type="match status" value="1"/>
</dbReference>
<dbReference type="EMBL" id="BAEE01000050">
    <property type="protein sequence ID" value="GAB10042.1"/>
    <property type="molecule type" value="Genomic_DNA"/>
</dbReference>
<keyword evidence="1" id="KW-0805">Transcription regulation</keyword>
<dbReference type="GO" id="GO:0000976">
    <property type="term" value="F:transcription cis-regulatory region binding"/>
    <property type="evidence" value="ECO:0007669"/>
    <property type="project" value="TreeGrafter"/>
</dbReference>
<keyword evidence="7" id="KW-1185">Reference proteome</keyword>
<reference evidence="6 7" key="1">
    <citation type="submission" date="2011-11" db="EMBL/GenBank/DDBJ databases">
        <title>Whole genome shotgun sequence of Gordonia araii NBRC 100433.</title>
        <authorList>
            <person name="Yoshida Y."/>
            <person name="Hosoyama A."/>
            <person name="Tsuchikane K."/>
            <person name="Katsumata H."/>
            <person name="Yamazaki S."/>
            <person name="Fujita N."/>
        </authorList>
    </citation>
    <scope>NUCLEOTIDE SEQUENCE [LARGE SCALE GENOMIC DNA]</scope>
    <source>
        <strain evidence="6 7">NBRC 100433</strain>
    </source>
</reference>
<dbReference type="SUPFAM" id="SSF48498">
    <property type="entry name" value="Tetracyclin repressor-like, C-terminal domain"/>
    <property type="match status" value="1"/>
</dbReference>